<sequence>MEGLNYSINSYQSASADIKNNIFMTIISDSTFDYLIDDEQHNDIINDNIITLIKDDNIYNIRLLSKSGSTLTEILNNNNDKLIDIKNNINSYYYVPLQNSMKLELEYDLLAGILQNNKLKHIAIELPTIMTYNNEFIHKYNKELYSRYELDENKKLEIDHYHMCTEGIIFVLYKYLSLIKKPKSLIISIGWNSYNDFDFNELNTELNNISNFITL</sequence>
<dbReference type="EMBL" id="MN739809">
    <property type="protein sequence ID" value="QHT27076.1"/>
    <property type="molecule type" value="Genomic_DNA"/>
</dbReference>
<proteinExistence type="predicted"/>
<accession>A0A6C0ED19</accession>
<evidence type="ECO:0000313" key="1">
    <source>
        <dbReference type="EMBL" id="QHT27076.1"/>
    </source>
</evidence>
<dbReference type="AlphaFoldDB" id="A0A6C0ED19"/>
<organism evidence="1">
    <name type="scientific">viral metagenome</name>
    <dbReference type="NCBI Taxonomy" id="1070528"/>
    <lineage>
        <taxon>unclassified sequences</taxon>
        <taxon>metagenomes</taxon>
        <taxon>organismal metagenomes</taxon>
    </lineage>
</organism>
<reference evidence="1" key="1">
    <citation type="journal article" date="2020" name="Nature">
        <title>Giant virus diversity and host interactions through global metagenomics.</title>
        <authorList>
            <person name="Schulz F."/>
            <person name="Roux S."/>
            <person name="Paez-Espino D."/>
            <person name="Jungbluth S."/>
            <person name="Walsh D.A."/>
            <person name="Denef V.J."/>
            <person name="McMahon K.D."/>
            <person name="Konstantinidis K.T."/>
            <person name="Eloe-Fadrosh E.A."/>
            <person name="Kyrpides N.C."/>
            <person name="Woyke T."/>
        </authorList>
    </citation>
    <scope>NUCLEOTIDE SEQUENCE</scope>
    <source>
        <strain evidence="1">GVMAG-M-3300023179-2</strain>
    </source>
</reference>
<name>A0A6C0ED19_9ZZZZ</name>
<protein>
    <submittedName>
        <fullName evidence="1">Uncharacterized protein</fullName>
    </submittedName>
</protein>